<dbReference type="SMART" id="SM00345">
    <property type="entry name" value="HTH_GNTR"/>
    <property type="match status" value="1"/>
</dbReference>
<name>A0A1H2G7Y2_9GAMM</name>
<dbReference type="PANTHER" id="PTHR46577">
    <property type="entry name" value="HTH-TYPE TRANSCRIPTIONAL REGULATORY PROTEIN GABR"/>
    <property type="match status" value="1"/>
</dbReference>
<dbReference type="SUPFAM" id="SSF46785">
    <property type="entry name" value="Winged helix' DNA-binding domain"/>
    <property type="match status" value="1"/>
</dbReference>
<feature type="domain" description="HTH gntR-type" evidence="6">
    <location>
        <begin position="18"/>
        <end position="86"/>
    </location>
</feature>
<evidence type="ECO:0000256" key="1">
    <source>
        <dbReference type="ARBA" id="ARBA00005384"/>
    </source>
</evidence>
<evidence type="ECO:0000256" key="5">
    <source>
        <dbReference type="ARBA" id="ARBA00023163"/>
    </source>
</evidence>
<comment type="similarity">
    <text evidence="1">In the C-terminal section; belongs to the class-I pyridoxal-phosphate-dependent aminotransferase family.</text>
</comment>
<keyword evidence="4" id="KW-0238">DNA-binding</keyword>
<dbReference type="Gene3D" id="1.10.10.10">
    <property type="entry name" value="Winged helix-like DNA-binding domain superfamily/Winged helix DNA-binding domain"/>
    <property type="match status" value="1"/>
</dbReference>
<dbReference type="CDD" id="cd07377">
    <property type="entry name" value="WHTH_GntR"/>
    <property type="match status" value="1"/>
</dbReference>
<dbReference type="Gene3D" id="3.40.640.10">
    <property type="entry name" value="Type I PLP-dependent aspartate aminotransferase-like (Major domain)"/>
    <property type="match status" value="1"/>
</dbReference>
<keyword evidence="2" id="KW-0663">Pyridoxal phosphate</keyword>
<dbReference type="InterPro" id="IPR036388">
    <property type="entry name" value="WH-like_DNA-bd_sf"/>
</dbReference>
<dbReference type="CDD" id="cd00609">
    <property type="entry name" value="AAT_like"/>
    <property type="match status" value="1"/>
</dbReference>
<accession>A0A1H2G7Y2</accession>
<gene>
    <name evidence="7" type="ORF">SAMN05216210_2103</name>
</gene>
<dbReference type="InterPro" id="IPR000524">
    <property type="entry name" value="Tscrpt_reg_HTH_GntR"/>
</dbReference>
<sequence length="487" mass="53898">MLHICTAFSAANCIEDTMTLYQNIAATLSDHIEQGTYRPGQRLPGVRALSQQFGVSVSTVVQAQRALENAGVLEARPRSGYYVRPQVWQRSELPEASRPLQQPMPVTGQELSLHLANAVNQPGMIRLGAAVPHNDFLPVRAVQRSLSKVARNQSAQATHYAFPPGLPQLQQHIARRMALAGSRVNADEIIITNGGHEALTLALRAVAQPGDVIALESPTFYGLLQVIESMGLKALEIPTDPQTGISLPALEMALEQWPIKACVLIPNFHNPLGFVMDDAHKRRLAALANKHQLVLIEDDVYGDLGHNGERPGCLQGLNPGQVIHCTSFSKTVSPGLRLGWMLVPDRFRQQVEYHKYVTNLATNSISQLVMADYLEHGHHDRYLRQTRDRYAVQVSLFARAIRKYFPEGTRVSQPQGSFVLWVELAPTLDALTLTHRLLEHKISIAPGRLFSANQKYHNCIRLNCAQPWSTAVEKALMTIGRLCGNMG</sequence>
<dbReference type="AlphaFoldDB" id="A0A1H2G7Y2"/>
<dbReference type="InterPro" id="IPR015424">
    <property type="entry name" value="PyrdxlP-dep_Trfase"/>
</dbReference>
<dbReference type="PROSITE" id="PS50949">
    <property type="entry name" value="HTH_GNTR"/>
    <property type="match status" value="1"/>
</dbReference>
<keyword evidence="3" id="KW-0805">Transcription regulation</keyword>
<dbReference type="Gene3D" id="3.90.1150.10">
    <property type="entry name" value="Aspartate Aminotransferase, domain 1"/>
    <property type="match status" value="1"/>
</dbReference>
<dbReference type="InterPro" id="IPR015421">
    <property type="entry name" value="PyrdxlP-dep_Trfase_major"/>
</dbReference>
<dbReference type="STRING" id="1434072.SAMN05216210_2103"/>
<protein>
    <submittedName>
        <fullName evidence="7">Transcriptional regulator, GntR family</fullName>
    </submittedName>
</protein>
<dbReference type="InterPro" id="IPR036390">
    <property type="entry name" value="WH_DNA-bd_sf"/>
</dbReference>
<dbReference type="InterPro" id="IPR051446">
    <property type="entry name" value="HTH_trans_reg/aminotransferase"/>
</dbReference>
<dbReference type="Pfam" id="PF00392">
    <property type="entry name" value="GntR"/>
    <property type="match status" value="1"/>
</dbReference>
<evidence type="ECO:0000313" key="8">
    <source>
        <dbReference type="Proteomes" id="UP000243924"/>
    </source>
</evidence>
<dbReference type="EMBL" id="LT629787">
    <property type="protein sequence ID" value="SDU15652.1"/>
    <property type="molecule type" value="Genomic_DNA"/>
</dbReference>
<dbReference type="InterPro" id="IPR004839">
    <property type="entry name" value="Aminotransferase_I/II_large"/>
</dbReference>
<dbReference type="InterPro" id="IPR015422">
    <property type="entry name" value="PyrdxlP-dep_Trfase_small"/>
</dbReference>
<dbReference type="GO" id="GO:0030170">
    <property type="term" value="F:pyridoxal phosphate binding"/>
    <property type="evidence" value="ECO:0007669"/>
    <property type="project" value="InterPro"/>
</dbReference>
<dbReference type="Pfam" id="PF00155">
    <property type="entry name" value="Aminotran_1_2"/>
    <property type="match status" value="1"/>
</dbReference>
<keyword evidence="8" id="KW-1185">Reference proteome</keyword>
<dbReference type="GO" id="GO:0003677">
    <property type="term" value="F:DNA binding"/>
    <property type="evidence" value="ECO:0007669"/>
    <property type="project" value="UniProtKB-KW"/>
</dbReference>
<evidence type="ECO:0000256" key="4">
    <source>
        <dbReference type="ARBA" id="ARBA00023125"/>
    </source>
</evidence>
<keyword evidence="5" id="KW-0804">Transcription</keyword>
<evidence type="ECO:0000259" key="6">
    <source>
        <dbReference type="PROSITE" id="PS50949"/>
    </source>
</evidence>
<dbReference type="SUPFAM" id="SSF53383">
    <property type="entry name" value="PLP-dependent transferases"/>
    <property type="match status" value="1"/>
</dbReference>
<evidence type="ECO:0000313" key="7">
    <source>
        <dbReference type="EMBL" id="SDU15652.1"/>
    </source>
</evidence>
<dbReference type="GO" id="GO:0003700">
    <property type="term" value="F:DNA-binding transcription factor activity"/>
    <property type="evidence" value="ECO:0007669"/>
    <property type="project" value="InterPro"/>
</dbReference>
<organism evidence="7 8">
    <name type="scientific">Halopseudomonas salegens</name>
    <dbReference type="NCBI Taxonomy" id="1434072"/>
    <lineage>
        <taxon>Bacteria</taxon>
        <taxon>Pseudomonadati</taxon>
        <taxon>Pseudomonadota</taxon>
        <taxon>Gammaproteobacteria</taxon>
        <taxon>Pseudomonadales</taxon>
        <taxon>Pseudomonadaceae</taxon>
        <taxon>Halopseudomonas</taxon>
    </lineage>
</organism>
<evidence type="ECO:0000256" key="2">
    <source>
        <dbReference type="ARBA" id="ARBA00022898"/>
    </source>
</evidence>
<dbReference type="PANTHER" id="PTHR46577:SF2">
    <property type="entry name" value="TRANSCRIPTIONAL REGULATORY PROTEIN"/>
    <property type="match status" value="1"/>
</dbReference>
<reference evidence="8" key="1">
    <citation type="submission" date="2016-10" db="EMBL/GenBank/DDBJ databases">
        <authorList>
            <person name="Varghese N."/>
            <person name="Submissions S."/>
        </authorList>
    </citation>
    <scope>NUCLEOTIDE SEQUENCE [LARGE SCALE GENOMIC DNA]</scope>
    <source>
        <strain evidence="8">CECT 8338</strain>
    </source>
</reference>
<proteinExistence type="inferred from homology"/>
<dbReference type="Proteomes" id="UP000243924">
    <property type="component" value="Chromosome I"/>
</dbReference>
<evidence type="ECO:0000256" key="3">
    <source>
        <dbReference type="ARBA" id="ARBA00023015"/>
    </source>
</evidence>